<dbReference type="EMBL" id="JBHSAC010000051">
    <property type="protein sequence ID" value="MFC3932320.1"/>
    <property type="molecule type" value="Genomic_DNA"/>
</dbReference>
<proteinExistence type="predicted"/>
<dbReference type="RefSeq" id="WP_380431642.1">
    <property type="nucleotide sequence ID" value="NZ_JBHSAC010000051.1"/>
</dbReference>
<accession>A0ABV8D1V7</accession>
<dbReference type="NCBIfam" id="NF040982">
    <property type="entry name" value="ComGD"/>
    <property type="match status" value="1"/>
</dbReference>
<evidence type="ECO:0000313" key="1">
    <source>
        <dbReference type="EMBL" id="MFC3932320.1"/>
    </source>
</evidence>
<protein>
    <submittedName>
        <fullName evidence="1">Competence type IV pilus minor pilin ComGD</fullName>
    </submittedName>
</protein>
<dbReference type="InterPro" id="IPR016785">
    <property type="entry name" value="ComGD"/>
</dbReference>
<reference evidence="2" key="1">
    <citation type="journal article" date="2019" name="Int. J. Syst. Evol. Microbiol.">
        <title>The Global Catalogue of Microorganisms (GCM) 10K type strain sequencing project: providing services to taxonomists for standard genome sequencing and annotation.</title>
        <authorList>
            <consortium name="The Broad Institute Genomics Platform"/>
            <consortium name="The Broad Institute Genome Sequencing Center for Infectious Disease"/>
            <person name="Wu L."/>
            <person name="Ma J."/>
        </authorList>
    </citation>
    <scope>NUCLEOTIDE SEQUENCE [LARGE SCALE GENOMIC DNA]</scope>
    <source>
        <strain evidence="2">CCUG 58728</strain>
    </source>
</reference>
<dbReference type="Proteomes" id="UP001595901">
    <property type="component" value="Unassembled WGS sequence"/>
</dbReference>
<organism evidence="1 2">
    <name type="scientific">Streptococcus dentapri</name>
    <dbReference type="NCBI Taxonomy" id="573564"/>
    <lineage>
        <taxon>Bacteria</taxon>
        <taxon>Bacillati</taxon>
        <taxon>Bacillota</taxon>
        <taxon>Bacilli</taxon>
        <taxon>Lactobacillales</taxon>
        <taxon>Streptococcaceae</taxon>
        <taxon>Streptococcus</taxon>
    </lineage>
</organism>
<gene>
    <name evidence="1" type="primary">comGD</name>
    <name evidence="1" type="ORF">ACFOSE_05990</name>
</gene>
<keyword evidence="2" id="KW-1185">Reference proteome</keyword>
<evidence type="ECO:0000313" key="2">
    <source>
        <dbReference type="Proteomes" id="UP001595901"/>
    </source>
</evidence>
<comment type="caution">
    <text evidence="1">The sequence shown here is derived from an EMBL/GenBank/DDBJ whole genome shotgun (WGS) entry which is preliminary data.</text>
</comment>
<name>A0ABV8D1V7_9STRE</name>
<sequence>MYKTKAFTLLESLLVLALTSFFLLTFTGSVKKIFTSIEEKLFFLSFEHFYQDTQKLSAARQKEMTLTISDHRISNNISSLAIPTSIHPSRSYNLDFSPSGGNSSLEKLQFLTEDKSVTYQLYIGSGRYKKTEN</sequence>